<proteinExistence type="inferred from homology"/>
<keyword evidence="8" id="KW-1185">Reference proteome</keyword>
<dbReference type="PANTHER" id="PTHR48013:SF11">
    <property type="entry name" value="LICORNE"/>
    <property type="match status" value="1"/>
</dbReference>
<evidence type="ECO:0000256" key="2">
    <source>
        <dbReference type="ARBA" id="ARBA00022741"/>
    </source>
</evidence>
<evidence type="ECO:0000256" key="5">
    <source>
        <dbReference type="ARBA" id="ARBA00038035"/>
    </source>
</evidence>
<evidence type="ECO:0000259" key="7">
    <source>
        <dbReference type="PROSITE" id="PS50011"/>
    </source>
</evidence>
<dbReference type="Proteomes" id="UP000887540">
    <property type="component" value="Unplaced"/>
</dbReference>
<dbReference type="Gene3D" id="1.10.510.10">
    <property type="entry name" value="Transferase(Phosphotransferase) domain 1"/>
    <property type="match status" value="1"/>
</dbReference>
<evidence type="ECO:0000256" key="6">
    <source>
        <dbReference type="ARBA" id="ARBA00038999"/>
    </source>
</evidence>
<evidence type="ECO:0000256" key="3">
    <source>
        <dbReference type="ARBA" id="ARBA00022777"/>
    </source>
</evidence>
<dbReference type="Pfam" id="PF00069">
    <property type="entry name" value="Pkinase"/>
    <property type="match status" value="1"/>
</dbReference>
<evidence type="ECO:0000256" key="1">
    <source>
        <dbReference type="ARBA" id="ARBA00022679"/>
    </source>
</evidence>
<evidence type="ECO:0000313" key="8">
    <source>
        <dbReference type="Proteomes" id="UP000887540"/>
    </source>
</evidence>
<organism evidence="8 9">
    <name type="scientific">Acrobeloides nanus</name>
    <dbReference type="NCBI Taxonomy" id="290746"/>
    <lineage>
        <taxon>Eukaryota</taxon>
        <taxon>Metazoa</taxon>
        <taxon>Ecdysozoa</taxon>
        <taxon>Nematoda</taxon>
        <taxon>Chromadorea</taxon>
        <taxon>Rhabditida</taxon>
        <taxon>Tylenchina</taxon>
        <taxon>Cephalobomorpha</taxon>
        <taxon>Cephaloboidea</taxon>
        <taxon>Cephalobidae</taxon>
        <taxon>Acrobeloides</taxon>
    </lineage>
</organism>
<keyword evidence="2" id="KW-0547">Nucleotide-binding</keyword>
<comment type="similarity">
    <text evidence="5">Belongs to the protein kinase superfamily. STE Ser/Thr protein kinase family. MAP kinase kinase subfamily.</text>
</comment>
<keyword evidence="4" id="KW-0067">ATP-binding</keyword>
<dbReference type="WBParaSite" id="ACRNAN_scaffold2262.g14216.t1">
    <property type="protein sequence ID" value="ACRNAN_scaffold2262.g14216.t1"/>
    <property type="gene ID" value="ACRNAN_scaffold2262.g14216"/>
</dbReference>
<protein>
    <recommendedName>
        <fullName evidence="6">mitogen-activated protein kinase kinase</fullName>
        <ecNumber evidence="6">2.7.12.2</ecNumber>
    </recommendedName>
</protein>
<keyword evidence="3" id="KW-0418">Kinase</keyword>
<reference evidence="9" key="1">
    <citation type="submission" date="2022-11" db="UniProtKB">
        <authorList>
            <consortium name="WormBaseParasite"/>
        </authorList>
    </citation>
    <scope>IDENTIFICATION</scope>
</reference>
<dbReference type="PANTHER" id="PTHR48013">
    <property type="entry name" value="DUAL SPECIFICITY MITOGEN-ACTIVATED PROTEIN KINASE KINASE 5-RELATED"/>
    <property type="match status" value="1"/>
</dbReference>
<dbReference type="InterPro" id="IPR011009">
    <property type="entry name" value="Kinase-like_dom_sf"/>
</dbReference>
<dbReference type="GO" id="GO:0005524">
    <property type="term" value="F:ATP binding"/>
    <property type="evidence" value="ECO:0007669"/>
    <property type="project" value="UniProtKB-KW"/>
</dbReference>
<dbReference type="EC" id="2.7.12.2" evidence="6"/>
<keyword evidence="1" id="KW-0808">Transferase</keyword>
<dbReference type="GO" id="GO:0004708">
    <property type="term" value="F:MAP kinase kinase activity"/>
    <property type="evidence" value="ECO:0007669"/>
    <property type="project" value="UniProtKB-EC"/>
</dbReference>
<sequence length="205" mass="23888">LDVIRRSNDCEYIVKFHGYLITYGNLYICMELMATCLERLIKRLNTGFPIAVIGKIAVSVIKGLNYLKEQHAYTMSIGCVAYLAPERISVRQPYDVRSDVWSFGLTLFYLTTGTFPYENDNLLALMIRICQDPPPILNNELFPLELCEFIRLCLQKDPNYRPRYRELSQQIFYREHVNNEFNVADWLANNDDIILEYSTIPSPLP</sequence>
<accession>A0A914DB13</accession>
<dbReference type="PROSITE" id="PS50011">
    <property type="entry name" value="PROTEIN_KINASE_DOM"/>
    <property type="match status" value="1"/>
</dbReference>
<name>A0A914DB13_9BILA</name>
<dbReference type="SUPFAM" id="SSF56112">
    <property type="entry name" value="Protein kinase-like (PK-like)"/>
    <property type="match status" value="1"/>
</dbReference>
<evidence type="ECO:0000313" key="9">
    <source>
        <dbReference type="WBParaSite" id="ACRNAN_scaffold2262.g14216.t1"/>
    </source>
</evidence>
<dbReference type="Gene3D" id="6.10.140.2120">
    <property type="match status" value="1"/>
</dbReference>
<dbReference type="GO" id="GO:0051403">
    <property type="term" value="P:stress-activated MAPK cascade"/>
    <property type="evidence" value="ECO:0007669"/>
    <property type="project" value="TreeGrafter"/>
</dbReference>
<feature type="domain" description="Protein kinase" evidence="7">
    <location>
        <begin position="1"/>
        <end position="173"/>
    </location>
</feature>
<dbReference type="AlphaFoldDB" id="A0A914DB13"/>
<dbReference type="InterPro" id="IPR000719">
    <property type="entry name" value="Prot_kinase_dom"/>
</dbReference>
<evidence type="ECO:0000256" key="4">
    <source>
        <dbReference type="ARBA" id="ARBA00022840"/>
    </source>
</evidence>